<gene>
    <name evidence="3" type="ORF">QJS10_CPB17g02601</name>
</gene>
<organism evidence="3 4">
    <name type="scientific">Acorus calamus</name>
    <name type="common">Sweet flag</name>
    <dbReference type="NCBI Taxonomy" id="4465"/>
    <lineage>
        <taxon>Eukaryota</taxon>
        <taxon>Viridiplantae</taxon>
        <taxon>Streptophyta</taxon>
        <taxon>Embryophyta</taxon>
        <taxon>Tracheophyta</taxon>
        <taxon>Spermatophyta</taxon>
        <taxon>Magnoliopsida</taxon>
        <taxon>Liliopsida</taxon>
        <taxon>Acoraceae</taxon>
        <taxon>Acorus</taxon>
    </lineage>
</organism>
<sequence>MVVPSTSAGGDGKYARVVGLVEGDEDLLAAKVSLGVLGVISQVTLQLEPMFKRSITNRVEGDDGFENQITAFGSVTEFGDISWYPSQGRVIFRDDFKVPITTTGNGLNDFTGFRAQPRLLIEGIRTTEELLEVTHNPSGKCVLSKGQVAVLLESGFGLKNRDASLLDFTRYPVIGNQSDMQTSGILA</sequence>
<dbReference type="EMBL" id="JAUJYO010000017">
    <property type="protein sequence ID" value="KAK1291689.1"/>
    <property type="molecule type" value="Genomic_DNA"/>
</dbReference>
<comment type="caution">
    <text evidence="3">The sequence shown here is derived from an EMBL/GenBank/DDBJ whole genome shotgun (WGS) entry which is preliminary data.</text>
</comment>
<evidence type="ECO:0000313" key="3">
    <source>
        <dbReference type="EMBL" id="KAK1291689.1"/>
    </source>
</evidence>
<dbReference type="PANTHER" id="PTHR13878">
    <property type="entry name" value="GULONOLACTONE OXIDASE"/>
    <property type="match status" value="1"/>
</dbReference>
<dbReference type="InterPro" id="IPR050432">
    <property type="entry name" value="FAD-linked_Oxidoreductases_BP"/>
</dbReference>
<evidence type="ECO:0000313" key="4">
    <source>
        <dbReference type="Proteomes" id="UP001180020"/>
    </source>
</evidence>
<keyword evidence="4" id="KW-1185">Reference proteome</keyword>
<keyword evidence="2" id="KW-0560">Oxidoreductase</keyword>
<dbReference type="GO" id="GO:0016491">
    <property type="term" value="F:oxidoreductase activity"/>
    <property type="evidence" value="ECO:0007669"/>
    <property type="project" value="UniProtKB-KW"/>
</dbReference>
<proteinExistence type="inferred from homology"/>
<comment type="similarity">
    <text evidence="1">Belongs to the oxygen-dependent FAD-linked oxidoreductase family.</text>
</comment>
<accession>A0AAV9CTE3</accession>
<evidence type="ECO:0000256" key="1">
    <source>
        <dbReference type="ARBA" id="ARBA00005466"/>
    </source>
</evidence>
<dbReference type="Proteomes" id="UP001180020">
    <property type="component" value="Unassembled WGS sequence"/>
</dbReference>
<dbReference type="AlphaFoldDB" id="A0AAV9CTE3"/>
<reference evidence="3" key="2">
    <citation type="submission" date="2023-06" db="EMBL/GenBank/DDBJ databases">
        <authorList>
            <person name="Ma L."/>
            <person name="Liu K.-W."/>
            <person name="Li Z."/>
            <person name="Hsiao Y.-Y."/>
            <person name="Qi Y."/>
            <person name="Fu T."/>
            <person name="Tang G."/>
            <person name="Zhang D."/>
            <person name="Sun W.-H."/>
            <person name="Liu D.-K."/>
            <person name="Li Y."/>
            <person name="Chen G.-Z."/>
            <person name="Liu X.-D."/>
            <person name="Liao X.-Y."/>
            <person name="Jiang Y.-T."/>
            <person name="Yu X."/>
            <person name="Hao Y."/>
            <person name="Huang J."/>
            <person name="Zhao X.-W."/>
            <person name="Ke S."/>
            <person name="Chen Y.-Y."/>
            <person name="Wu W.-L."/>
            <person name="Hsu J.-L."/>
            <person name="Lin Y.-F."/>
            <person name="Huang M.-D."/>
            <person name="Li C.-Y."/>
            <person name="Huang L."/>
            <person name="Wang Z.-W."/>
            <person name="Zhao X."/>
            <person name="Zhong W.-Y."/>
            <person name="Peng D.-H."/>
            <person name="Ahmad S."/>
            <person name="Lan S."/>
            <person name="Zhang J.-S."/>
            <person name="Tsai W.-C."/>
            <person name="Van De Peer Y."/>
            <person name="Liu Z.-J."/>
        </authorList>
    </citation>
    <scope>NUCLEOTIDE SEQUENCE</scope>
    <source>
        <strain evidence="3">CP</strain>
        <tissue evidence="3">Leaves</tissue>
    </source>
</reference>
<reference evidence="3" key="1">
    <citation type="journal article" date="2023" name="Nat. Commun.">
        <title>Diploid and tetraploid genomes of Acorus and the evolution of monocots.</title>
        <authorList>
            <person name="Ma L."/>
            <person name="Liu K.W."/>
            <person name="Li Z."/>
            <person name="Hsiao Y.Y."/>
            <person name="Qi Y."/>
            <person name="Fu T."/>
            <person name="Tang G.D."/>
            <person name="Zhang D."/>
            <person name="Sun W.H."/>
            <person name="Liu D.K."/>
            <person name="Li Y."/>
            <person name="Chen G.Z."/>
            <person name="Liu X.D."/>
            <person name="Liao X.Y."/>
            <person name="Jiang Y.T."/>
            <person name="Yu X."/>
            <person name="Hao Y."/>
            <person name="Huang J."/>
            <person name="Zhao X.W."/>
            <person name="Ke S."/>
            <person name="Chen Y.Y."/>
            <person name="Wu W.L."/>
            <person name="Hsu J.L."/>
            <person name="Lin Y.F."/>
            <person name="Huang M.D."/>
            <person name="Li C.Y."/>
            <person name="Huang L."/>
            <person name="Wang Z.W."/>
            <person name="Zhao X."/>
            <person name="Zhong W.Y."/>
            <person name="Peng D.H."/>
            <person name="Ahmad S."/>
            <person name="Lan S."/>
            <person name="Zhang J.S."/>
            <person name="Tsai W.C."/>
            <person name="Van de Peer Y."/>
            <person name="Liu Z.J."/>
        </authorList>
    </citation>
    <scope>NUCLEOTIDE SEQUENCE</scope>
    <source>
        <strain evidence="3">CP</strain>
    </source>
</reference>
<dbReference type="PANTHER" id="PTHR13878:SF104">
    <property type="entry name" value="FAD-BINDING PCMH-TYPE DOMAIN-CONTAINING PROTEIN"/>
    <property type="match status" value="1"/>
</dbReference>
<name>A0AAV9CTE3_ACOCL</name>
<evidence type="ECO:0000256" key="2">
    <source>
        <dbReference type="ARBA" id="ARBA00023002"/>
    </source>
</evidence>
<protein>
    <submittedName>
        <fullName evidence="3">Uncharacterized protein</fullName>
    </submittedName>
</protein>